<dbReference type="EMBL" id="QEAM01000593">
    <property type="protein sequence ID" value="TPX38626.1"/>
    <property type="molecule type" value="Genomic_DNA"/>
</dbReference>
<dbReference type="Pfam" id="PF00072">
    <property type="entry name" value="Response_reg"/>
    <property type="match status" value="1"/>
</dbReference>
<keyword evidence="8" id="KW-0812">Transmembrane</keyword>
<dbReference type="CDD" id="cd00082">
    <property type="entry name" value="HisKA"/>
    <property type="match status" value="1"/>
</dbReference>
<feature type="chain" id="PRO_5021488030" description="histidine kinase" evidence="9">
    <location>
        <begin position="21"/>
        <end position="1127"/>
    </location>
</feature>
<accession>A0A507CJW7</accession>
<dbReference type="PRINTS" id="PR00344">
    <property type="entry name" value="BCTRLSENSOR"/>
</dbReference>
<dbReference type="InterPro" id="IPR001789">
    <property type="entry name" value="Sig_transdc_resp-reg_receiver"/>
</dbReference>
<feature type="transmembrane region" description="Helical" evidence="8">
    <location>
        <begin position="279"/>
        <end position="302"/>
    </location>
</feature>
<evidence type="ECO:0000256" key="2">
    <source>
        <dbReference type="ARBA" id="ARBA00012438"/>
    </source>
</evidence>
<feature type="modified residue" description="4-aspartylphosphate" evidence="6">
    <location>
        <position position="1048"/>
    </location>
</feature>
<evidence type="ECO:0000313" key="13">
    <source>
        <dbReference type="Proteomes" id="UP000320475"/>
    </source>
</evidence>
<dbReference type="InterPro" id="IPR005467">
    <property type="entry name" value="His_kinase_dom"/>
</dbReference>
<keyword evidence="8" id="KW-1133">Transmembrane helix</keyword>
<dbReference type="Gene3D" id="1.10.287.130">
    <property type="match status" value="1"/>
</dbReference>
<gene>
    <name evidence="12" type="ORF">SeLEV6574_g07717</name>
</gene>
<evidence type="ECO:0000256" key="3">
    <source>
        <dbReference type="ARBA" id="ARBA00022553"/>
    </source>
</evidence>
<dbReference type="InterPro" id="IPR003661">
    <property type="entry name" value="HisK_dim/P_dom"/>
</dbReference>
<dbReference type="GO" id="GO:0009927">
    <property type="term" value="F:histidine phosphotransfer kinase activity"/>
    <property type="evidence" value="ECO:0007669"/>
    <property type="project" value="TreeGrafter"/>
</dbReference>
<evidence type="ECO:0000259" key="11">
    <source>
        <dbReference type="PROSITE" id="PS50110"/>
    </source>
</evidence>
<dbReference type="GO" id="GO:0005886">
    <property type="term" value="C:plasma membrane"/>
    <property type="evidence" value="ECO:0007669"/>
    <property type="project" value="TreeGrafter"/>
</dbReference>
<dbReference type="SMART" id="SM00448">
    <property type="entry name" value="REC"/>
    <property type="match status" value="1"/>
</dbReference>
<keyword evidence="9" id="KW-0732">Signal</keyword>
<feature type="transmembrane region" description="Helical" evidence="8">
    <location>
        <begin position="253"/>
        <end position="272"/>
    </location>
</feature>
<keyword evidence="4" id="KW-0808">Transferase</keyword>
<keyword evidence="3 6" id="KW-0597">Phosphoprotein</keyword>
<reference evidence="12 13" key="1">
    <citation type="journal article" date="2019" name="Sci. Rep.">
        <title>Comparative genomics of chytrid fungi reveal insights into the obligate biotrophic and pathogenic lifestyle of Synchytrium endobioticum.</title>
        <authorList>
            <person name="van de Vossenberg B.T.L.H."/>
            <person name="Warris S."/>
            <person name="Nguyen H.D.T."/>
            <person name="van Gent-Pelzer M.P.E."/>
            <person name="Joly D.L."/>
            <person name="van de Geest H.C."/>
            <person name="Bonants P.J.M."/>
            <person name="Smith D.S."/>
            <person name="Levesque C.A."/>
            <person name="van der Lee T.A.J."/>
        </authorList>
    </citation>
    <scope>NUCLEOTIDE SEQUENCE [LARGE SCALE GENOMIC DNA]</scope>
    <source>
        <strain evidence="12 13">LEV6574</strain>
    </source>
</reference>
<proteinExistence type="predicted"/>
<feature type="domain" description="Histidine kinase" evidence="10">
    <location>
        <begin position="557"/>
        <end position="780"/>
    </location>
</feature>
<evidence type="ECO:0000256" key="1">
    <source>
        <dbReference type="ARBA" id="ARBA00000085"/>
    </source>
</evidence>
<dbReference type="PANTHER" id="PTHR43047:SF66">
    <property type="entry name" value="HISKA"/>
    <property type="match status" value="1"/>
</dbReference>
<dbReference type="PANTHER" id="PTHR43047">
    <property type="entry name" value="TWO-COMPONENT HISTIDINE PROTEIN KINASE"/>
    <property type="match status" value="1"/>
</dbReference>
<evidence type="ECO:0000256" key="6">
    <source>
        <dbReference type="PROSITE-ProRule" id="PRU00169"/>
    </source>
</evidence>
<dbReference type="InterPro" id="IPR036890">
    <property type="entry name" value="HATPase_C_sf"/>
</dbReference>
<evidence type="ECO:0000256" key="7">
    <source>
        <dbReference type="SAM" id="MobiDB-lite"/>
    </source>
</evidence>
<dbReference type="VEuPathDB" id="FungiDB:SeMB42_g07453"/>
<sequence length="1127" mass="124562">MLSKVFVALLAASSAALAAAEKGGSYNYEKQVPEGYRDDAYATKDGPVVVMENFDYYPEVMEDYVNVPYQLKGPKYEGHIEFLSESATYETNSDGPYLPEMKPKAIYSPIFEKQFVCPKYEKMIVVKVPAKCACQPIEIKPNIVKAPEFKEHTKDVYSQEGPYGETNAYCGKDMHSNIVVDRSGFGKLQKHQEDAALEMRWRHLLLWTVGQFAATVVSRTMYVNDLLVIRVSVPVFTAALISAYSINQLSVDGWVVLELSLLIANFLGRLSISTSLTAVTALYCLGEPLIANLLFVALIWYWPRYPTRNYLVSAALHGNDDLLISKNGTTQRARQPLSPPSTKLLLDDPWSVLFFITTSILLCGVVGLVGQLVIAQFTMENFLDFWSTQAIGTIILLPALLFLSQMQWSWRAFCSWTKTIWAALLTSLVIVIPVGVNFVFETRALEGYPPIYKVFWAVLITIPVLSASGAILGVTGLACHIVLSAVVTPLIRFLPGDYDYADRSLNVIFVIIDIAMLPYLVLLSDMARLLNSVELQVRRRTAELERANQEKTDFMSFLCHELRNPLHVVASMTDLELSDNPDSIYARAVSTASKYMTDLCNDVLDATKLKSGKTNLKPGWCDLNGLLQAQCDAFALHAANLGIKLQFRPDSDRFPKQLFVDNLRWRQCLTNLLTNACRFTKAGGRVDVYLYLVYDSTIPSDECRVRCEVTDTGIGINPTHIPSLFVPFSIASQQTTREYQGSGLGLSLSAMLVELMGGKLQVDSQLGQGSRFWFELVVPKDISLCEVTTDERSTGTIAEVTGKAIDGRKTSEPSVRDMAAALTGRKSSIPEEDIGALKQTGEEIMAERIDMLVKSHLPTPIITEANINNVLNGSSKRGSVGEMLHRKRTSKFSDRAISPIRGRDRECGSPRPIDDVVDAKSIVSTGAAITEVLSATAGSHSVVNTTTLADSTSRRGQSSFNNRTGNSTTLVGKEPRINEDGANSIEDSPSNSGRMVAALVVDDSDVNRTLLKRMLNRIKPDMSVDMAVDGIEAIEACNQRQYQIIFMDLQMPRVDGWEATRSIHQKGLNKLTPIIITSANVTQVGQEHEEAGLGVLGVLPKPFLLKDLKAILEQFPVVNARESFEYS</sequence>
<feature type="compositionally biased region" description="Polar residues" evidence="7">
    <location>
        <begin position="948"/>
        <end position="970"/>
    </location>
</feature>
<organism evidence="12 13">
    <name type="scientific">Synchytrium endobioticum</name>
    <dbReference type="NCBI Taxonomy" id="286115"/>
    <lineage>
        <taxon>Eukaryota</taxon>
        <taxon>Fungi</taxon>
        <taxon>Fungi incertae sedis</taxon>
        <taxon>Chytridiomycota</taxon>
        <taxon>Chytridiomycota incertae sedis</taxon>
        <taxon>Chytridiomycetes</taxon>
        <taxon>Synchytriales</taxon>
        <taxon>Synchytriaceae</taxon>
        <taxon>Synchytrium</taxon>
    </lineage>
</organism>
<evidence type="ECO:0000259" key="10">
    <source>
        <dbReference type="PROSITE" id="PS50109"/>
    </source>
</evidence>
<feature type="domain" description="Response regulatory" evidence="11">
    <location>
        <begin position="997"/>
        <end position="1116"/>
    </location>
</feature>
<dbReference type="OrthoDB" id="10266508at2759"/>
<dbReference type="InterPro" id="IPR004358">
    <property type="entry name" value="Sig_transdc_His_kin-like_C"/>
</dbReference>
<keyword evidence="5" id="KW-0418">Kinase</keyword>
<evidence type="ECO:0000256" key="9">
    <source>
        <dbReference type="SAM" id="SignalP"/>
    </source>
</evidence>
<dbReference type="Gene3D" id="3.30.565.10">
    <property type="entry name" value="Histidine kinase-like ATPase, C-terminal domain"/>
    <property type="match status" value="1"/>
</dbReference>
<dbReference type="SUPFAM" id="SSF52172">
    <property type="entry name" value="CheY-like"/>
    <property type="match status" value="1"/>
</dbReference>
<protein>
    <recommendedName>
        <fullName evidence="2">histidine kinase</fullName>
        <ecNumber evidence="2">2.7.13.3</ecNumber>
    </recommendedName>
</protein>
<dbReference type="PROSITE" id="PS50110">
    <property type="entry name" value="RESPONSE_REGULATORY"/>
    <property type="match status" value="1"/>
</dbReference>
<dbReference type="AlphaFoldDB" id="A0A507CJW7"/>
<feature type="transmembrane region" description="Helical" evidence="8">
    <location>
        <begin position="507"/>
        <end position="530"/>
    </location>
</feature>
<comment type="caution">
    <text evidence="12">The sequence shown here is derived from an EMBL/GenBank/DDBJ whole genome shotgun (WGS) entry which is preliminary data.</text>
</comment>
<feature type="transmembrane region" description="Helical" evidence="8">
    <location>
        <begin position="386"/>
        <end position="408"/>
    </location>
</feature>
<feature type="transmembrane region" description="Helical" evidence="8">
    <location>
        <begin position="227"/>
        <end position="247"/>
    </location>
</feature>
<feature type="region of interest" description="Disordered" evidence="7">
    <location>
        <begin position="948"/>
        <end position="991"/>
    </location>
</feature>
<dbReference type="SMART" id="SM00387">
    <property type="entry name" value="HATPase_c"/>
    <property type="match status" value="1"/>
</dbReference>
<dbReference type="InterPro" id="IPR011006">
    <property type="entry name" value="CheY-like_superfamily"/>
</dbReference>
<comment type="catalytic activity">
    <reaction evidence="1">
        <text>ATP + protein L-histidine = ADP + protein N-phospho-L-histidine.</text>
        <dbReference type="EC" id="2.7.13.3"/>
    </reaction>
</comment>
<feature type="signal peptide" evidence="9">
    <location>
        <begin position="1"/>
        <end position="20"/>
    </location>
</feature>
<evidence type="ECO:0000256" key="8">
    <source>
        <dbReference type="SAM" id="Phobius"/>
    </source>
</evidence>
<evidence type="ECO:0000256" key="5">
    <source>
        <dbReference type="ARBA" id="ARBA00022777"/>
    </source>
</evidence>
<evidence type="ECO:0000256" key="4">
    <source>
        <dbReference type="ARBA" id="ARBA00022679"/>
    </source>
</evidence>
<dbReference type="EC" id="2.7.13.3" evidence="2"/>
<dbReference type="Pfam" id="PF00512">
    <property type="entry name" value="HisKA"/>
    <property type="match status" value="1"/>
</dbReference>
<dbReference type="InterPro" id="IPR003594">
    <property type="entry name" value="HATPase_dom"/>
</dbReference>
<dbReference type="InterPro" id="IPR036097">
    <property type="entry name" value="HisK_dim/P_sf"/>
</dbReference>
<dbReference type="Proteomes" id="UP000320475">
    <property type="component" value="Unassembled WGS sequence"/>
</dbReference>
<dbReference type="PROSITE" id="PS50109">
    <property type="entry name" value="HIS_KIN"/>
    <property type="match status" value="1"/>
</dbReference>
<name>A0A507CJW7_9FUNG</name>
<dbReference type="CDD" id="cd17546">
    <property type="entry name" value="REC_hyHK_CKI1_RcsC-like"/>
    <property type="match status" value="1"/>
</dbReference>
<dbReference type="SUPFAM" id="SSF55874">
    <property type="entry name" value="ATPase domain of HSP90 chaperone/DNA topoisomerase II/histidine kinase"/>
    <property type="match status" value="1"/>
</dbReference>
<dbReference type="SMART" id="SM00388">
    <property type="entry name" value="HisKA"/>
    <property type="match status" value="1"/>
</dbReference>
<feature type="transmembrane region" description="Helical" evidence="8">
    <location>
        <begin position="350"/>
        <end position="374"/>
    </location>
</feature>
<feature type="transmembrane region" description="Helical" evidence="8">
    <location>
        <begin position="420"/>
        <end position="442"/>
    </location>
</feature>
<evidence type="ECO:0000313" key="12">
    <source>
        <dbReference type="EMBL" id="TPX38626.1"/>
    </source>
</evidence>
<dbReference type="CDD" id="cd16922">
    <property type="entry name" value="HATPase_EvgS-ArcB-TorS-like"/>
    <property type="match status" value="1"/>
</dbReference>
<dbReference type="Pfam" id="PF02518">
    <property type="entry name" value="HATPase_c"/>
    <property type="match status" value="1"/>
</dbReference>
<feature type="transmembrane region" description="Helical" evidence="8">
    <location>
        <begin position="454"/>
        <end position="487"/>
    </location>
</feature>
<dbReference type="VEuPathDB" id="FungiDB:SeMB42_g07452"/>
<dbReference type="Gene3D" id="3.40.50.2300">
    <property type="match status" value="1"/>
</dbReference>
<dbReference type="SUPFAM" id="SSF47384">
    <property type="entry name" value="Homodimeric domain of signal transducing histidine kinase"/>
    <property type="match status" value="1"/>
</dbReference>
<keyword evidence="8" id="KW-0472">Membrane</keyword>
<dbReference type="GO" id="GO:0000155">
    <property type="term" value="F:phosphorelay sensor kinase activity"/>
    <property type="evidence" value="ECO:0007669"/>
    <property type="project" value="InterPro"/>
</dbReference>